<proteinExistence type="predicted"/>
<dbReference type="EMBL" id="LR798279">
    <property type="protein sequence ID" value="CAB5219922.1"/>
    <property type="molecule type" value="Genomic_DNA"/>
</dbReference>
<gene>
    <name evidence="1" type="ORF">UFOVP231_15</name>
</gene>
<organism evidence="1">
    <name type="scientific">uncultured Caudovirales phage</name>
    <dbReference type="NCBI Taxonomy" id="2100421"/>
    <lineage>
        <taxon>Viruses</taxon>
        <taxon>Duplodnaviria</taxon>
        <taxon>Heunggongvirae</taxon>
        <taxon>Uroviricota</taxon>
        <taxon>Caudoviricetes</taxon>
        <taxon>Peduoviridae</taxon>
        <taxon>Maltschvirus</taxon>
        <taxon>Maltschvirus maltsch</taxon>
    </lineage>
</organism>
<protein>
    <submittedName>
        <fullName evidence="1">Uncharacterized protein</fullName>
    </submittedName>
</protein>
<sequence>MANTNAPYGFRQISGTGSAPTYEQVAVRIVYNATNIFYGDPVAGDANGYIVQASSNSLASGVQGIFVGCQYLSVSQKRTVWSNYWPGSDVASGNTVTGYIVNDPNAKFIVQSDATGVAATDINANIGFAIGTGNTASGISGAYLDTTTINTTNTLPFRIVSLYDFPPGSQGTITSGQAYDWAVVAFNNVATKQLTGV</sequence>
<accession>A0A6J7WTA6</accession>
<name>A0A6J7WTA6_9CAUD</name>
<evidence type="ECO:0000313" key="1">
    <source>
        <dbReference type="EMBL" id="CAB5219922.1"/>
    </source>
</evidence>
<reference evidence="1" key="1">
    <citation type="submission" date="2020-05" db="EMBL/GenBank/DDBJ databases">
        <authorList>
            <person name="Chiriac C."/>
            <person name="Salcher M."/>
            <person name="Ghai R."/>
            <person name="Kavagutti S V."/>
        </authorList>
    </citation>
    <scope>NUCLEOTIDE SEQUENCE</scope>
</reference>